<evidence type="ECO:0000313" key="6">
    <source>
        <dbReference type="Proteomes" id="UP000308744"/>
    </source>
</evidence>
<dbReference type="PROSITE" id="PS50893">
    <property type="entry name" value="ABC_TRANSPORTER_2"/>
    <property type="match status" value="1"/>
</dbReference>
<evidence type="ECO:0000259" key="4">
    <source>
        <dbReference type="PROSITE" id="PS50893"/>
    </source>
</evidence>
<dbReference type="SUPFAM" id="SSF52540">
    <property type="entry name" value="P-loop containing nucleoside triphosphate hydrolases"/>
    <property type="match status" value="1"/>
</dbReference>
<dbReference type="RefSeq" id="WP_107895210.1">
    <property type="nucleotide sequence ID" value="NZ_PYWM01000008.1"/>
</dbReference>
<feature type="domain" description="ABC transporter" evidence="4">
    <location>
        <begin position="5"/>
        <end position="231"/>
    </location>
</feature>
<evidence type="ECO:0000256" key="2">
    <source>
        <dbReference type="ARBA" id="ARBA00022741"/>
    </source>
</evidence>
<evidence type="ECO:0000313" key="5">
    <source>
        <dbReference type="EMBL" id="TKI72587.1"/>
    </source>
</evidence>
<dbReference type="Pfam" id="PF00005">
    <property type="entry name" value="ABC_tran"/>
    <property type="match status" value="1"/>
</dbReference>
<accession>A0A4U2ZDM1</accession>
<dbReference type="AlphaFoldDB" id="A0A4U2ZDM1"/>
<dbReference type="SMART" id="SM00382">
    <property type="entry name" value="AAA"/>
    <property type="match status" value="1"/>
</dbReference>
<dbReference type="Proteomes" id="UP000308744">
    <property type="component" value="Unassembled WGS sequence"/>
</dbReference>
<proteinExistence type="predicted"/>
<reference evidence="5 6" key="1">
    <citation type="submission" date="2019-04" db="EMBL/GenBank/DDBJ databases">
        <title>Lysinibacillus genome sequencing.</title>
        <authorList>
            <person name="Dunlap C."/>
        </authorList>
    </citation>
    <scope>NUCLEOTIDE SEQUENCE [LARGE SCALE GENOMIC DNA]</scope>
    <source>
        <strain evidence="5 6">CCTCC AB 2010389</strain>
    </source>
</reference>
<gene>
    <name evidence="5" type="ORF">FC756_01310</name>
</gene>
<dbReference type="EMBL" id="SZPU01000003">
    <property type="protein sequence ID" value="TKI72587.1"/>
    <property type="molecule type" value="Genomic_DNA"/>
</dbReference>
<dbReference type="InterPro" id="IPR051782">
    <property type="entry name" value="ABC_Transporter_VariousFunc"/>
</dbReference>
<keyword evidence="6" id="KW-1185">Reference proteome</keyword>
<dbReference type="PANTHER" id="PTHR42939:SF3">
    <property type="entry name" value="ABC TRANSPORTER ATP-BINDING COMPONENT"/>
    <property type="match status" value="1"/>
</dbReference>
<keyword evidence="1" id="KW-0813">Transport</keyword>
<dbReference type="PANTHER" id="PTHR42939">
    <property type="entry name" value="ABC TRANSPORTER ATP-BINDING PROTEIN ALBC-RELATED"/>
    <property type="match status" value="1"/>
</dbReference>
<dbReference type="CDD" id="cd03230">
    <property type="entry name" value="ABC_DR_subfamily_A"/>
    <property type="match status" value="1"/>
</dbReference>
<dbReference type="InterPro" id="IPR003593">
    <property type="entry name" value="AAA+_ATPase"/>
</dbReference>
<keyword evidence="3 5" id="KW-0067">ATP-binding</keyword>
<organism evidence="5 6">
    <name type="scientific">Lysinibacillus mangiferihumi</name>
    <dbReference type="NCBI Taxonomy" id="1130819"/>
    <lineage>
        <taxon>Bacteria</taxon>
        <taxon>Bacillati</taxon>
        <taxon>Bacillota</taxon>
        <taxon>Bacilli</taxon>
        <taxon>Bacillales</taxon>
        <taxon>Bacillaceae</taxon>
        <taxon>Lysinibacillus</taxon>
    </lineage>
</organism>
<protein>
    <submittedName>
        <fullName evidence="5">ABC transporter ATP-binding protein</fullName>
    </submittedName>
</protein>
<sequence length="282" mass="31094">MSNLLEIKNLRKSYGDKVVLQDVSFNVPSGAIVGFIGNNGAGKSTTFKAVLELIHKESGTVKLFGKENLNKEVKLKEKIGVVFDAINLPSNLTIKQLGKVFVKVFDSWDQNEFERLVDIFALPRNKKVGSFSRGMSMKISIAVALSHNAQLLILDEATGGLDPSSREMVLDELGNFVKKDGCGIVLSSHIMSDIERIATHLVIINEGKITLNEEKDKVFEKYAFVDLDNDQLTLLNQDIIIAQRKHGALFTVLVSDKEKLPSGIVAQTITMEEISVFLTGSE</sequence>
<comment type="caution">
    <text evidence="5">The sequence shown here is derived from an EMBL/GenBank/DDBJ whole genome shotgun (WGS) entry which is preliminary data.</text>
</comment>
<name>A0A4U2ZDM1_9BACI</name>
<keyword evidence="2" id="KW-0547">Nucleotide-binding</keyword>
<evidence type="ECO:0000256" key="1">
    <source>
        <dbReference type="ARBA" id="ARBA00022448"/>
    </source>
</evidence>
<dbReference type="InterPro" id="IPR003439">
    <property type="entry name" value="ABC_transporter-like_ATP-bd"/>
</dbReference>
<dbReference type="GO" id="GO:0016887">
    <property type="term" value="F:ATP hydrolysis activity"/>
    <property type="evidence" value="ECO:0007669"/>
    <property type="project" value="InterPro"/>
</dbReference>
<evidence type="ECO:0000256" key="3">
    <source>
        <dbReference type="ARBA" id="ARBA00022840"/>
    </source>
</evidence>
<dbReference type="GO" id="GO:0005524">
    <property type="term" value="F:ATP binding"/>
    <property type="evidence" value="ECO:0007669"/>
    <property type="project" value="UniProtKB-KW"/>
</dbReference>
<dbReference type="Gene3D" id="3.40.50.300">
    <property type="entry name" value="P-loop containing nucleotide triphosphate hydrolases"/>
    <property type="match status" value="1"/>
</dbReference>
<dbReference type="InterPro" id="IPR027417">
    <property type="entry name" value="P-loop_NTPase"/>
</dbReference>